<evidence type="ECO:0000256" key="4">
    <source>
        <dbReference type="ARBA" id="ARBA00022475"/>
    </source>
</evidence>
<feature type="transmembrane region" description="Helical" evidence="8">
    <location>
        <begin position="99"/>
        <end position="126"/>
    </location>
</feature>
<dbReference type="InterPro" id="IPR000522">
    <property type="entry name" value="ABC_transptr_permease_BtuC"/>
</dbReference>
<keyword evidence="4" id="KW-1003">Cell membrane</keyword>
<evidence type="ECO:0000256" key="6">
    <source>
        <dbReference type="ARBA" id="ARBA00022989"/>
    </source>
</evidence>
<dbReference type="GO" id="GO:0005886">
    <property type="term" value="C:plasma membrane"/>
    <property type="evidence" value="ECO:0007669"/>
    <property type="project" value="UniProtKB-SubCell"/>
</dbReference>
<comment type="similarity">
    <text evidence="2">Belongs to the binding-protein-dependent transport system permease family. FecCD subfamily.</text>
</comment>
<feature type="transmembrane region" description="Helical" evidence="8">
    <location>
        <begin position="138"/>
        <end position="161"/>
    </location>
</feature>
<dbReference type="Pfam" id="PF01032">
    <property type="entry name" value="FecCD"/>
    <property type="match status" value="1"/>
</dbReference>
<dbReference type="InterPro" id="IPR037294">
    <property type="entry name" value="ABC_BtuC-like"/>
</dbReference>
<keyword evidence="6 8" id="KW-1133">Transmembrane helix</keyword>
<dbReference type="GO" id="GO:0022857">
    <property type="term" value="F:transmembrane transporter activity"/>
    <property type="evidence" value="ECO:0007669"/>
    <property type="project" value="InterPro"/>
</dbReference>
<evidence type="ECO:0000256" key="7">
    <source>
        <dbReference type="ARBA" id="ARBA00023136"/>
    </source>
</evidence>
<evidence type="ECO:0000313" key="10">
    <source>
        <dbReference type="Proteomes" id="UP000275504"/>
    </source>
</evidence>
<evidence type="ECO:0000256" key="2">
    <source>
        <dbReference type="ARBA" id="ARBA00007935"/>
    </source>
</evidence>
<dbReference type="CDD" id="cd06550">
    <property type="entry name" value="TM_ABC_iron-siderophores_like"/>
    <property type="match status" value="1"/>
</dbReference>
<feature type="transmembrane region" description="Helical" evidence="8">
    <location>
        <begin position="181"/>
        <end position="200"/>
    </location>
</feature>
<feature type="transmembrane region" description="Helical" evidence="8">
    <location>
        <begin position="296"/>
        <end position="314"/>
    </location>
</feature>
<protein>
    <submittedName>
        <fullName evidence="9">Enterochelin uptake permease</fullName>
    </submittedName>
</protein>
<keyword evidence="7 8" id="KW-0472">Membrane</keyword>
<evidence type="ECO:0000256" key="8">
    <source>
        <dbReference type="SAM" id="Phobius"/>
    </source>
</evidence>
<proteinExistence type="inferred from homology"/>
<dbReference type="PANTHER" id="PTHR30472">
    <property type="entry name" value="FERRIC ENTEROBACTIN TRANSPORT SYSTEM PERMEASE PROTEIN"/>
    <property type="match status" value="1"/>
</dbReference>
<dbReference type="Proteomes" id="UP000275504">
    <property type="component" value="Chromosome"/>
</dbReference>
<feature type="transmembrane region" description="Helical" evidence="8">
    <location>
        <begin position="237"/>
        <end position="261"/>
    </location>
</feature>
<sequence length="320" mass="35491">MKDLFFNHILSLKVLIALLLFFEMISLLIGVISINVKDILNLNSTQLEIITLTRIPRLIAILLTRMSLSICGLIMQQLTQNKFVSPTTAGTMDCAKFGILISLIFFAGASFFTQAVIAFGLFYIYPNFKKNQTQRCDFCTLIGLMFGGIISAITTFFAYALNYIQNIQGWLQGSMANVMQGNYELLYISLPLFILAYFLAHKITIVGMGEDIALNLGISYNGILFLGLMIASIITSLVIVSVGIIPFLGLIIPNLVALYLGDNLRKNLIYIALCGALFLLVCDIISRLVIFPFEMPLSITTGVLGSLIFIFLLLKRKVYA</sequence>
<evidence type="ECO:0000313" key="9">
    <source>
        <dbReference type="EMBL" id="VEG60582.1"/>
    </source>
</evidence>
<dbReference type="PANTHER" id="PTHR30472:SF27">
    <property type="entry name" value="PETROBACTIN IMPORT SYSTEM PERMEASE PROTEIN YCLN"/>
    <property type="match status" value="1"/>
</dbReference>
<comment type="subcellular location">
    <subcellularLocation>
        <location evidence="1">Cell membrane</location>
        <topology evidence="1">Multi-pass membrane protein</topology>
    </subcellularLocation>
</comment>
<feature type="transmembrane region" description="Helical" evidence="8">
    <location>
        <begin position="212"/>
        <end position="231"/>
    </location>
</feature>
<keyword evidence="3" id="KW-0813">Transport</keyword>
<dbReference type="Gene3D" id="1.10.3470.10">
    <property type="entry name" value="ABC transporter involved in vitamin B12 uptake, BtuC"/>
    <property type="match status" value="1"/>
</dbReference>
<dbReference type="SUPFAM" id="SSF81345">
    <property type="entry name" value="ABC transporter involved in vitamin B12 uptake, BtuC"/>
    <property type="match status" value="1"/>
</dbReference>
<accession>A0A3S4U5A8</accession>
<dbReference type="AlphaFoldDB" id="A0A3S4U5A8"/>
<evidence type="ECO:0000256" key="3">
    <source>
        <dbReference type="ARBA" id="ARBA00022448"/>
    </source>
</evidence>
<feature type="transmembrane region" description="Helical" evidence="8">
    <location>
        <begin position="268"/>
        <end position="290"/>
    </location>
</feature>
<keyword evidence="5 8" id="KW-0812">Transmembrane</keyword>
<feature type="transmembrane region" description="Helical" evidence="8">
    <location>
        <begin position="12"/>
        <end position="36"/>
    </location>
</feature>
<feature type="transmembrane region" description="Helical" evidence="8">
    <location>
        <begin position="57"/>
        <end position="79"/>
    </location>
</feature>
<dbReference type="GO" id="GO:0033214">
    <property type="term" value="P:siderophore-iron import into cell"/>
    <property type="evidence" value="ECO:0007669"/>
    <property type="project" value="TreeGrafter"/>
</dbReference>
<evidence type="ECO:0000256" key="1">
    <source>
        <dbReference type="ARBA" id="ARBA00004651"/>
    </source>
</evidence>
<organism evidence="9 10">
    <name type="scientific">Campylobacter jejuni subsp. doylei</name>
    <dbReference type="NCBI Taxonomy" id="32021"/>
    <lineage>
        <taxon>Bacteria</taxon>
        <taxon>Pseudomonadati</taxon>
        <taxon>Campylobacterota</taxon>
        <taxon>Epsilonproteobacteria</taxon>
        <taxon>Campylobacterales</taxon>
        <taxon>Campylobacteraceae</taxon>
        <taxon>Campylobacter</taxon>
    </lineage>
</organism>
<name>A0A3S4U5A8_CAMJU</name>
<gene>
    <name evidence="9" type="primary">ceuB_1</name>
    <name evidence="9" type="ORF">NCTC11951_00337</name>
</gene>
<dbReference type="EMBL" id="LR134359">
    <property type="protein sequence ID" value="VEG60582.1"/>
    <property type="molecule type" value="Genomic_DNA"/>
</dbReference>
<evidence type="ECO:0000256" key="5">
    <source>
        <dbReference type="ARBA" id="ARBA00022692"/>
    </source>
</evidence>
<reference evidence="9 10" key="1">
    <citation type="submission" date="2018-12" db="EMBL/GenBank/DDBJ databases">
        <authorList>
            <consortium name="Pathogen Informatics"/>
        </authorList>
    </citation>
    <scope>NUCLEOTIDE SEQUENCE [LARGE SCALE GENOMIC DNA]</scope>
    <source>
        <strain evidence="9 10">NCTC11951</strain>
    </source>
</reference>